<dbReference type="EMBL" id="AY359242">
    <property type="protein sequence ID" value="AAQ18724.1"/>
    <property type="molecule type" value="Genomic_DNA"/>
</dbReference>
<dbReference type="GeneID" id="2847023"/>
<reference evidence="1" key="2">
    <citation type="journal article" date="2004" name="Mol. Biol. Evol.">
        <title>The complete mitochondrial DNA sequence of the green alga Pseudendoclonium akinetum (Ulvophyceae) highlights distinctive evolutionary trends in the chlorophyta and suggests a sister-group relationship between the Ulvophyceae and Chlorophyceae.</title>
        <authorList>
            <person name="Pombert J.F."/>
            <person name="Otis C."/>
            <person name="Lemieux C."/>
            <person name="Turmel M."/>
        </authorList>
    </citation>
    <scope>NUCLEOTIDE SEQUENCE</scope>
    <source>
        <strain evidence="1">UTEX 1912</strain>
    </source>
</reference>
<dbReference type="AlphaFoldDB" id="Q6UVV0"/>
<evidence type="ECO:0000313" key="1">
    <source>
        <dbReference type="EMBL" id="AAQ18724.1"/>
    </source>
</evidence>
<organism evidence="1">
    <name type="scientific">Tupiella akineta</name>
    <name type="common">Green alga</name>
    <name type="synonym">Pseudendoclonium akinetum</name>
    <dbReference type="NCBI Taxonomy" id="160070"/>
    <lineage>
        <taxon>Eukaryota</taxon>
        <taxon>Viridiplantae</taxon>
        <taxon>Chlorophyta</taxon>
        <taxon>core chlorophytes</taxon>
        <taxon>Ulvophyceae</taxon>
        <taxon>OUU clade</taxon>
        <taxon>Ulotrichales</taxon>
        <taxon>Tupiellaceae</taxon>
        <taxon>Tupiella</taxon>
    </lineage>
</organism>
<protein>
    <submittedName>
        <fullName evidence="1">Uncharacterized protein</fullName>
    </submittedName>
</protein>
<accession>Q6UVV0</accession>
<keyword evidence="1" id="KW-0496">Mitochondrion</keyword>
<proteinExistence type="predicted"/>
<geneLocation type="mitochondrion" evidence="1"/>
<name>Q6UVV0_TUPAK</name>
<dbReference type="RefSeq" id="YP_025765.1">
    <property type="nucleotide sequence ID" value="NC_005926.1"/>
</dbReference>
<gene>
    <name evidence="1" type="primary">orf69</name>
</gene>
<sequence length="69" mass="8056">MRGSLRKLRQFVRRRKTNFGGRKFAHFIRKLRHWGCYATTRLCIKCKAEGNPFSNGVATLKVAELWLSS</sequence>
<reference evidence="1" key="1">
    <citation type="submission" date="2003-08" db="EMBL/GenBank/DDBJ databases">
        <authorList>
            <person name="Pombert J.-F."/>
            <person name="Otis C."/>
            <person name="Lemieux C."/>
            <person name="Turmel M."/>
        </authorList>
    </citation>
    <scope>NUCLEOTIDE SEQUENCE</scope>
    <source>
        <strain evidence="1">UTEX 1912</strain>
    </source>
</reference>